<sequence>MKRCLTLFITAALLSGCSSLSGSFSADDRTPSELILAEPLQVNYQTEIMLMRYSQLILDAKDDRVRQARYFYERGLLADSMGLRSLAHADFQRALTLQPDFVPAYNFIGLYMTQTEQFDEAFDAYDSIAQLDPENNYVLLNRGIALYYGERYALAVDDLVSAYDEAPNDPFRTLWLYYPEYQINAEQALKSVKERYEQHIDDSWSWNIVALYTQAINETQLLDKLLDGLDKHERIYNKVLAHRLTEAYFYLGKYKLLMNDNSAAESYFKLALSNNVYEFIEHGYARLELARLASNR</sequence>
<gene>
    <name evidence="11" type="ORF">NVI5450_2000</name>
</gene>
<feature type="signal peptide" evidence="10">
    <location>
        <begin position="1"/>
        <end position="26"/>
    </location>
</feature>
<comment type="subunit">
    <text evidence="8">Homodimer.</text>
</comment>
<reference evidence="11 12" key="1">
    <citation type="submission" date="2016-11" db="EMBL/GenBank/DDBJ databases">
        <authorList>
            <person name="Jaros S."/>
            <person name="Januszkiewicz K."/>
            <person name="Wedrychowicz H."/>
        </authorList>
    </citation>
    <scope>NUCLEOTIDE SEQUENCE [LARGE SCALE GENOMIC DNA]</scope>
    <source>
        <strain evidence="11">NVI 5450</strain>
    </source>
</reference>
<keyword evidence="1 8" id="KW-1003">Cell membrane</keyword>
<dbReference type="Gene3D" id="1.25.40.10">
    <property type="entry name" value="Tetratricopeptide repeat domain"/>
    <property type="match status" value="1"/>
</dbReference>
<evidence type="ECO:0000313" key="12">
    <source>
        <dbReference type="Proteomes" id="UP000183794"/>
    </source>
</evidence>
<evidence type="ECO:0000256" key="3">
    <source>
        <dbReference type="ARBA" id="ARBA00022737"/>
    </source>
</evidence>
<keyword evidence="2 10" id="KW-0732">Signal</keyword>
<evidence type="ECO:0000256" key="4">
    <source>
        <dbReference type="ARBA" id="ARBA00022803"/>
    </source>
</evidence>
<dbReference type="InterPro" id="IPR011990">
    <property type="entry name" value="TPR-like_helical_dom_sf"/>
</dbReference>
<name>A0A1L0B7R0_9GAMM</name>
<dbReference type="InterPro" id="IPR023605">
    <property type="entry name" value="Lipoprotein_NlpI"/>
</dbReference>
<dbReference type="AlphaFoldDB" id="A0A1L0B7R0"/>
<comment type="function">
    <text evidence="8">May be involved in cell division.</text>
</comment>
<protein>
    <recommendedName>
        <fullName evidence="8">Lipoprotein NlpI</fullName>
    </recommendedName>
</protein>
<keyword evidence="4 9" id="KW-0802">TPR repeat</keyword>
<keyword evidence="7" id="KW-0449">Lipoprotein</keyword>
<dbReference type="InterPro" id="IPR050498">
    <property type="entry name" value="Ycf3"/>
</dbReference>
<evidence type="ECO:0000256" key="8">
    <source>
        <dbReference type="PIRNR" id="PIRNR004654"/>
    </source>
</evidence>
<evidence type="ECO:0000256" key="10">
    <source>
        <dbReference type="SAM" id="SignalP"/>
    </source>
</evidence>
<keyword evidence="6" id="KW-0564">Palmitate</keyword>
<evidence type="ECO:0000256" key="9">
    <source>
        <dbReference type="PROSITE-ProRule" id="PRU00339"/>
    </source>
</evidence>
<comment type="subcellular location">
    <subcellularLocation>
        <location evidence="8">Cell membrane</location>
    </subcellularLocation>
</comment>
<dbReference type="SUPFAM" id="SSF48452">
    <property type="entry name" value="TPR-like"/>
    <property type="match status" value="1"/>
</dbReference>
<dbReference type="GO" id="GO:0046813">
    <property type="term" value="P:receptor-mediated virion attachment to host cell"/>
    <property type="evidence" value="ECO:0007669"/>
    <property type="project" value="TreeGrafter"/>
</dbReference>
<dbReference type="Proteomes" id="UP000183794">
    <property type="component" value="Unassembled WGS sequence"/>
</dbReference>
<dbReference type="PIRSF" id="PIRSF004654">
    <property type="entry name" value="NlpI"/>
    <property type="match status" value="1"/>
</dbReference>
<dbReference type="PROSITE" id="PS50005">
    <property type="entry name" value="TPR"/>
    <property type="match status" value="1"/>
</dbReference>
<dbReference type="PANTHER" id="PTHR44858:SF1">
    <property type="entry name" value="UDP-N-ACETYLGLUCOSAMINE--PEPTIDE N-ACETYLGLUCOSAMINYLTRANSFERASE SPINDLY-RELATED"/>
    <property type="match status" value="1"/>
</dbReference>
<accession>A0A1L0B7R0</accession>
<evidence type="ECO:0000256" key="7">
    <source>
        <dbReference type="ARBA" id="ARBA00023288"/>
    </source>
</evidence>
<feature type="repeat" description="TPR" evidence="9">
    <location>
        <begin position="102"/>
        <end position="135"/>
    </location>
</feature>
<keyword evidence="3" id="KW-0677">Repeat</keyword>
<dbReference type="EMBL" id="FPLD01000055">
    <property type="protein sequence ID" value="SGY97872.1"/>
    <property type="molecule type" value="Genomic_DNA"/>
</dbReference>
<dbReference type="NCBIfam" id="NF008391">
    <property type="entry name" value="PRK11189.1"/>
    <property type="match status" value="1"/>
</dbReference>
<evidence type="ECO:0000256" key="1">
    <source>
        <dbReference type="ARBA" id="ARBA00022475"/>
    </source>
</evidence>
<proteinExistence type="predicted"/>
<dbReference type="PROSITE" id="PS51257">
    <property type="entry name" value="PROKAR_LIPOPROTEIN"/>
    <property type="match status" value="1"/>
</dbReference>
<dbReference type="SMART" id="SM00028">
    <property type="entry name" value="TPR"/>
    <property type="match status" value="4"/>
</dbReference>
<evidence type="ECO:0000256" key="5">
    <source>
        <dbReference type="ARBA" id="ARBA00023136"/>
    </source>
</evidence>
<dbReference type="PANTHER" id="PTHR44858">
    <property type="entry name" value="TETRATRICOPEPTIDE REPEAT PROTEIN 6"/>
    <property type="match status" value="1"/>
</dbReference>
<dbReference type="InterPro" id="IPR019734">
    <property type="entry name" value="TPR_rpt"/>
</dbReference>
<evidence type="ECO:0000256" key="6">
    <source>
        <dbReference type="ARBA" id="ARBA00023139"/>
    </source>
</evidence>
<dbReference type="GO" id="GO:0005886">
    <property type="term" value="C:plasma membrane"/>
    <property type="evidence" value="ECO:0007669"/>
    <property type="project" value="UniProtKB-SubCell"/>
</dbReference>
<organism evidence="11 12">
    <name type="scientific">Moritella viscosa</name>
    <dbReference type="NCBI Taxonomy" id="80854"/>
    <lineage>
        <taxon>Bacteria</taxon>
        <taxon>Pseudomonadati</taxon>
        <taxon>Pseudomonadota</taxon>
        <taxon>Gammaproteobacteria</taxon>
        <taxon>Alteromonadales</taxon>
        <taxon>Moritellaceae</taxon>
        <taxon>Moritella</taxon>
    </lineage>
</organism>
<dbReference type="RefSeq" id="WP_075518209.1">
    <property type="nucleotide sequence ID" value="NZ_FPLD01000055.1"/>
</dbReference>
<evidence type="ECO:0000256" key="2">
    <source>
        <dbReference type="ARBA" id="ARBA00022729"/>
    </source>
</evidence>
<evidence type="ECO:0000313" key="11">
    <source>
        <dbReference type="EMBL" id="SGY97872.1"/>
    </source>
</evidence>
<dbReference type="GO" id="GO:0009279">
    <property type="term" value="C:cell outer membrane"/>
    <property type="evidence" value="ECO:0007669"/>
    <property type="project" value="TreeGrafter"/>
</dbReference>
<feature type="chain" id="PRO_5012227872" description="Lipoprotein NlpI" evidence="10">
    <location>
        <begin position="27"/>
        <end position="296"/>
    </location>
</feature>
<dbReference type="OrthoDB" id="509324at2"/>
<keyword evidence="5 8" id="KW-0472">Membrane</keyword>